<keyword evidence="2" id="KW-1185">Reference proteome</keyword>
<accession>A0AAD8ECP4</accession>
<reference evidence="1" key="2">
    <citation type="submission" date="2023-05" db="EMBL/GenBank/DDBJ databases">
        <authorList>
            <person name="Fouks B."/>
        </authorList>
    </citation>
    <scope>NUCLEOTIDE SEQUENCE</scope>
    <source>
        <strain evidence="1">Stay&amp;Tobe</strain>
        <tissue evidence="1">Testes</tissue>
    </source>
</reference>
<evidence type="ECO:0000313" key="1">
    <source>
        <dbReference type="EMBL" id="KAJ9585463.1"/>
    </source>
</evidence>
<dbReference type="AlphaFoldDB" id="A0AAD8ECP4"/>
<name>A0AAD8ECP4_DIPPU</name>
<dbReference type="EMBL" id="JASPKZ010007268">
    <property type="protein sequence ID" value="KAJ9585463.1"/>
    <property type="molecule type" value="Genomic_DNA"/>
</dbReference>
<dbReference type="Proteomes" id="UP001233999">
    <property type="component" value="Unassembled WGS sequence"/>
</dbReference>
<protein>
    <submittedName>
        <fullName evidence="1">Uncharacterized protein</fullName>
    </submittedName>
</protein>
<sequence>ASTEMLKYLFVSLDHSKNGLWRKCGTNVMRVMIQITETGVYLSKSLKSSAFISITVDGFFVQLFLM</sequence>
<reference evidence="1" key="1">
    <citation type="journal article" date="2023" name="IScience">
        <title>Live-bearing cockroach genome reveals convergent evolutionary mechanisms linked to viviparity in insects and beyond.</title>
        <authorList>
            <person name="Fouks B."/>
            <person name="Harrison M.C."/>
            <person name="Mikhailova A.A."/>
            <person name="Marchal E."/>
            <person name="English S."/>
            <person name="Carruthers M."/>
            <person name="Jennings E.C."/>
            <person name="Chiamaka E.L."/>
            <person name="Frigard R.A."/>
            <person name="Pippel M."/>
            <person name="Attardo G.M."/>
            <person name="Benoit J.B."/>
            <person name="Bornberg-Bauer E."/>
            <person name="Tobe S.S."/>
        </authorList>
    </citation>
    <scope>NUCLEOTIDE SEQUENCE</scope>
    <source>
        <strain evidence="1">Stay&amp;Tobe</strain>
    </source>
</reference>
<organism evidence="1 2">
    <name type="scientific">Diploptera punctata</name>
    <name type="common">Pacific beetle cockroach</name>
    <dbReference type="NCBI Taxonomy" id="6984"/>
    <lineage>
        <taxon>Eukaryota</taxon>
        <taxon>Metazoa</taxon>
        <taxon>Ecdysozoa</taxon>
        <taxon>Arthropoda</taxon>
        <taxon>Hexapoda</taxon>
        <taxon>Insecta</taxon>
        <taxon>Pterygota</taxon>
        <taxon>Neoptera</taxon>
        <taxon>Polyneoptera</taxon>
        <taxon>Dictyoptera</taxon>
        <taxon>Blattodea</taxon>
        <taxon>Blaberoidea</taxon>
        <taxon>Blaberidae</taxon>
        <taxon>Diplopterinae</taxon>
        <taxon>Diploptera</taxon>
    </lineage>
</organism>
<gene>
    <name evidence="1" type="ORF">L9F63_002728</name>
</gene>
<proteinExistence type="predicted"/>
<evidence type="ECO:0000313" key="2">
    <source>
        <dbReference type="Proteomes" id="UP001233999"/>
    </source>
</evidence>
<comment type="caution">
    <text evidence="1">The sequence shown here is derived from an EMBL/GenBank/DDBJ whole genome shotgun (WGS) entry which is preliminary data.</text>
</comment>
<feature type="non-terminal residue" evidence="1">
    <location>
        <position position="1"/>
    </location>
</feature>
<feature type="non-terminal residue" evidence="1">
    <location>
        <position position="66"/>
    </location>
</feature>